<keyword evidence="3" id="KW-0963">Cytoplasm</keyword>
<dbReference type="InterPro" id="IPR000863">
    <property type="entry name" value="Sulfotransferase_dom"/>
</dbReference>
<feature type="domain" description="Sulfotransferase" evidence="6">
    <location>
        <begin position="170"/>
        <end position="258"/>
    </location>
</feature>
<evidence type="ECO:0000256" key="3">
    <source>
        <dbReference type="ARBA" id="ARBA00022490"/>
    </source>
</evidence>
<dbReference type="GO" id="GO:0008146">
    <property type="term" value="F:sulfotransferase activity"/>
    <property type="evidence" value="ECO:0007669"/>
    <property type="project" value="InterPro"/>
</dbReference>
<proteinExistence type="inferred from homology"/>
<dbReference type="VEuPathDB" id="HostDB:ENSCPOG00000034234"/>
<dbReference type="Gene3D" id="3.40.50.300">
    <property type="entry name" value="P-loop containing nucleotide triphosphate hydrolases"/>
    <property type="match status" value="2"/>
</dbReference>
<evidence type="ECO:0000313" key="7">
    <source>
        <dbReference type="Ensembl" id="ENSCPOP00000029391.1"/>
    </source>
</evidence>
<dbReference type="InParanoid" id="A0A286XV28"/>
<dbReference type="InterPro" id="IPR027417">
    <property type="entry name" value="P-loop_NTPase"/>
</dbReference>
<reference evidence="8" key="1">
    <citation type="journal article" date="2011" name="Nature">
        <title>A high-resolution map of human evolutionary constraint using 29 mammals.</title>
        <authorList>
            <person name="Lindblad-Toh K."/>
            <person name="Garber M."/>
            <person name="Zuk O."/>
            <person name="Lin M.F."/>
            <person name="Parker B.J."/>
            <person name="Washietl S."/>
            <person name="Kheradpour P."/>
            <person name="Ernst J."/>
            <person name="Jordan G."/>
            <person name="Mauceli E."/>
            <person name="Ward L.D."/>
            <person name="Lowe C.B."/>
            <person name="Holloway A.K."/>
            <person name="Clamp M."/>
            <person name="Gnerre S."/>
            <person name="Alfoldi J."/>
            <person name="Beal K."/>
            <person name="Chang J."/>
            <person name="Clawson H."/>
            <person name="Cuff J."/>
            <person name="Di Palma F."/>
            <person name="Fitzgerald S."/>
            <person name="Flicek P."/>
            <person name="Guttman M."/>
            <person name="Hubisz M.J."/>
            <person name="Jaffe D.B."/>
            <person name="Jungreis I."/>
            <person name="Kent W.J."/>
            <person name="Kostka D."/>
            <person name="Lara M."/>
            <person name="Martins A.L."/>
            <person name="Massingham T."/>
            <person name="Moltke I."/>
            <person name="Raney B.J."/>
            <person name="Rasmussen M.D."/>
            <person name="Robinson J."/>
            <person name="Stark A."/>
            <person name="Vilella A.J."/>
            <person name="Wen J."/>
            <person name="Xie X."/>
            <person name="Zody M.C."/>
            <person name="Baldwin J."/>
            <person name="Bloom T."/>
            <person name="Chin C.W."/>
            <person name="Heiman D."/>
            <person name="Nicol R."/>
            <person name="Nusbaum C."/>
            <person name="Young S."/>
            <person name="Wilkinson J."/>
            <person name="Worley K.C."/>
            <person name="Kovar C.L."/>
            <person name="Muzny D.M."/>
            <person name="Gibbs R.A."/>
            <person name="Cree A."/>
            <person name="Dihn H.H."/>
            <person name="Fowler G."/>
            <person name="Jhangiani S."/>
            <person name="Joshi V."/>
            <person name="Lee S."/>
            <person name="Lewis L.R."/>
            <person name="Nazareth L.V."/>
            <person name="Okwuonu G."/>
            <person name="Santibanez J."/>
            <person name="Warren W.C."/>
            <person name="Mardis E.R."/>
            <person name="Weinstock G.M."/>
            <person name="Wilson R.K."/>
            <person name="Delehaunty K."/>
            <person name="Dooling D."/>
            <person name="Fronik C."/>
            <person name="Fulton L."/>
            <person name="Fulton B."/>
            <person name="Graves T."/>
            <person name="Minx P."/>
            <person name="Sodergren E."/>
            <person name="Birney E."/>
            <person name="Margulies E.H."/>
            <person name="Herrero J."/>
            <person name="Green E.D."/>
            <person name="Haussler D."/>
            <person name="Siepel A."/>
            <person name="Goldman N."/>
            <person name="Pollard K.S."/>
            <person name="Pedersen J.S."/>
            <person name="Lander E.S."/>
            <person name="Kellis M."/>
        </authorList>
    </citation>
    <scope>NUCLEOTIDE SEQUENCE [LARGE SCALE GENOMIC DNA]</scope>
    <source>
        <strain evidence="8">2N</strain>
    </source>
</reference>
<dbReference type="PANTHER" id="PTHR11783">
    <property type="entry name" value="SULFOTRANSFERASE SULT"/>
    <property type="match status" value="1"/>
</dbReference>
<dbReference type="Proteomes" id="UP000005447">
    <property type="component" value="Unassembled WGS sequence"/>
</dbReference>
<dbReference type="Bgee" id="ENSCPOG00000034234">
    <property type="expression patterns" value="Expressed in adrenal gland and 4 other cell types or tissues"/>
</dbReference>
<name>A0A286XV28_CAVPO</name>
<sequence>MSDNTPWFEGIRFPMVCFSPEILREVRDKFLVKDEDTITVTYPKSGTNWLIEIVCLILSKGDPKWVQSVPIWDRSPWIETQHGNELMKSQKDPRIYTSHLPLHLFPKSFFSSKAKVIYCIRNPRDVLVSGYYFTSKMKIAEKPETLQQYMKWFLQGNGELPCKVGVSELKDTRSIVEKICQFLGKKLKPEEIDLVLKYSSFKFMKENEMSNYSLLPNDLTTEGFTFLRKGVVGDWKHHFTVAQAEEFDKIYQEKMAGYPPKLFPWEEC</sequence>
<feature type="domain" description="Sulfotransferase" evidence="6">
    <location>
        <begin position="34"/>
        <end position="158"/>
    </location>
</feature>
<evidence type="ECO:0000256" key="2">
    <source>
        <dbReference type="ARBA" id="ARBA00005771"/>
    </source>
</evidence>
<evidence type="ECO:0000256" key="4">
    <source>
        <dbReference type="ARBA" id="ARBA00022679"/>
    </source>
</evidence>
<dbReference type="Pfam" id="PF00685">
    <property type="entry name" value="Sulfotransfer_1"/>
    <property type="match status" value="2"/>
</dbReference>
<dbReference type="OMA" id="ISHFEVN"/>
<comment type="similarity">
    <text evidence="2 5">Belongs to the sulfotransferase 1 family.</text>
</comment>
<dbReference type="GO" id="GO:0005737">
    <property type="term" value="C:cytoplasm"/>
    <property type="evidence" value="ECO:0007669"/>
    <property type="project" value="UniProtKB-SubCell"/>
</dbReference>
<dbReference type="eggNOG" id="KOG1584">
    <property type="taxonomic scope" value="Eukaryota"/>
</dbReference>
<dbReference type="GeneTree" id="ENSGT00940000154432"/>
<dbReference type="EMBL" id="AAKN02048290">
    <property type="status" value="NOT_ANNOTATED_CDS"/>
    <property type="molecule type" value="Genomic_DNA"/>
</dbReference>
<evidence type="ECO:0000256" key="5">
    <source>
        <dbReference type="RuleBase" id="RU361155"/>
    </source>
</evidence>
<reference evidence="7" key="2">
    <citation type="submission" date="2025-08" db="UniProtKB">
        <authorList>
            <consortium name="Ensembl"/>
        </authorList>
    </citation>
    <scope>IDENTIFICATION</scope>
    <source>
        <strain evidence="7">2N</strain>
    </source>
</reference>
<dbReference type="AlphaFoldDB" id="A0A286XV28"/>
<accession>A0A286XV28</accession>
<reference evidence="7" key="3">
    <citation type="submission" date="2025-09" db="UniProtKB">
        <authorList>
            <consortium name="Ensembl"/>
        </authorList>
    </citation>
    <scope>IDENTIFICATION</scope>
    <source>
        <strain evidence="7">2N</strain>
    </source>
</reference>
<dbReference type="EMBL" id="AAKN02048291">
    <property type="status" value="NOT_ANNOTATED_CDS"/>
    <property type="molecule type" value="Genomic_DNA"/>
</dbReference>
<dbReference type="EC" id="2.8.2.-" evidence="5"/>
<protein>
    <recommendedName>
        <fullName evidence="5">Sulfotransferase</fullName>
        <ecNumber evidence="5">2.8.2.-</ecNumber>
    </recommendedName>
</protein>
<gene>
    <name evidence="7" type="primary">Std2</name>
</gene>
<organism evidence="7 8">
    <name type="scientific">Cavia porcellus</name>
    <name type="common">Guinea pig</name>
    <dbReference type="NCBI Taxonomy" id="10141"/>
    <lineage>
        <taxon>Eukaryota</taxon>
        <taxon>Metazoa</taxon>
        <taxon>Chordata</taxon>
        <taxon>Craniata</taxon>
        <taxon>Vertebrata</taxon>
        <taxon>Euteleostomi</taxon>
        <taxon>Mammalia</taxon>
        <taxon>Eutheria</taxon>
        <taxon>Euarchontoglires</taxon>
        <taxon>Glires</taxon>
        <taxon>Rodentia</taxon>
        <taxon>Hystricomorpha</taxon>
        <taxon>Caviidae</taxon>
        <taxon>Cavia</taxon>
    </lineage>
</organism>
<dbReference type="Ensembl" id="ENSCPOT00000038052.1">
    <property type="protein sequence ID" value="ENSCPOP00000029391.1"/>
    <property type="gene ID" value="ENSCPOG00000034234.1"/>
</dbReference>
<dbReference type="STRING" id="10141.ENSCPOP00000029391"/>
<comment type="subcellular location">
    <subcellularLocation>
        <location evidence="1">Cytoplasm</location>
    </subcellularLocation>
</comment>
<evidence type="ECO:0000259" key="6">
    <source>
        <dbReference type="Pfam" id="PF00685"/>
    </source>
</evidence>
<evidence type="ECO:0000256" key="1">
    <source>
        <dbReference type="ARBA" id="ARBA00004496"/>
    </source>
</evidence>
<evidence type="ECO:0000313" key="8">
    <source>
        <dbReference type="Proteomes" id="UP000005447"/>
    </source>
</evidence>
<keyword evidence="8" id="KW-1185">Reference proteome</keyword>
<keyword evidence="4 5" id="KW-0808">Transferase</keyword>
<dbReference type="SUPFAM" id="SSF52540">
    <property type="entry name" value="P-loop containing nucleoside triphosphate hydrolases"/>
    <property type="match status" value="1"/>
</dbReference>